<dbReference type="InterPro" id="IPR029962">
    <property type="entry name" value="TBL"/>
</dbReference>
<evidence type="ECO:0000259" key="3">
    <source>
        <dbReference type="Pfam" id="PF13839"/>
    </source>
</evidence>
<organism evidence="4 5">
    <name type="scientific">Nitzschia inconspicua</name>
    <dbReference type="NCBI Taxonomy" id="303405"/>
    <lineage>
        <taxon>Eukaryota</taxon>
        <taxon>Sar</taxon>
        <taxon>Stramenopiles</taxon>
        <taxon>Ochrophyta</taxon>
        <taxon>Bacillariophyta</taxon>
        <taxon>Bacillariophyceae</taxon>
        <taxon>Bacillariophycidae</taxon>
        <taxon>Bacillariales</taxon>
        <taxon>Bacillariaceae</taxon>
        <taxon>Nitzschia</taxon>
    </lineage>
</organism>
<dbReference type="GO" id="GO:0016413">
    <property type="term" value="F:O-acetyltransferase activity"/>
    <property type="evidence" value="ECO:0007669"/>
    <property type="project" value="InterPro"/>
</dbReference>
<gene>
    <name evidence="4" type="ORF">IV203_021209</name>
</gene>
<feature type="domain" description="Trichome birefringence-like C-terminal" evidence="3">
    <location>
        <begin position="310"/>
        <end position="438"/>
    </location>
</feature>
<dbReference type="Pfam" id="PF13839">
    <property type="entry name" value="PC-Esterase"/>
    <property type="match status" value="1"/>
</dbReference>
<accession>A0A9K3KGE9</accession>
<evidence type="ECO:0000313" key="4">
    <source>
        <dbReference type="EMBL" id="KAG7343264.1"/>
    </source>
</evidence>
<comment type="similarity">
    <text evidence="1">Belongs to the PC-esterase family. TBL subfamily.</text>
</comment>
<dbReference type="AlphaFoldDB" id="A0A9K3KGE9"/>
<evidence type="ECO:0000256" key="1">
    <source>
        <dbReference type="ARBA" id="ARBA00007727"/>
    </source>
</evidence>
<feature type="signal peptide" evidence="2">
    <location>
        <begin position="1"/>
        <end position="30"/>
    </location>
</feature>
<evidence type="ECO:0000256" key="2">
    <source>
        <dbReference type="SAM" id="SignalP"/>
    </source>
</evidence>
<comment type="caution">
    <text evidence="4">The sequence shown here is derived from an EMBL/GenBank/DDBJ whole genome shotgun (WGS) entry which is preliminary data.</text>
</comment>
<dbReference type="PANTHER" id="PTHR32285">
    <property type="entry name" value="PROTEIN TRICHOME BIREFRINGENCE-LIKE 9-RELATED"/>
    <property type="match status" value="1"/>
</dbReference>
<dbReference type="PANTHER" id="PTHR32285:SF48">
    <property type="entry name" value="PROTEIN TRICHOME BIREFRINGENCE-LIKE 19"/>
    <property type="match status" value="1"/>
</dbReference>
<keyword evidence="5" id="KW-1185">Reference proteome</keyword>
<reference evidence="4" key="1">
    <citation type="journal article" date="2021" name="Sci. Rep.">
        <title>Diploid genomic architecture of Nitzschia inconspicua, an elite biomass production diatom.</title>
        <authorList>
            <person name="Oliver A."/>
            <person name="Podell S."/>
            <person name="Pinowska A."/>
            <person name="Traller J.C."/>
            <person name="Smith S.R."/>
            <person name="McClure R."/>
            <person name="Beliaev A."/>
            <person name="Bohutskyi P."/>
            <person name="Hill E.A."/>
            <person name="Rabines A."/>
            <person name="Zheng H."/>
            <person name="Allen L.Z."/>
            <person name="Kuo A."/>
            <person name="Grigoriev I.V."/>
            <person name="Allen A.E."/>
            <person name="Hazlebeck D."/>
            <person name="Allen E.E."/>
        </authorList>
    </citation>
    <scope>NUCLEOTIDE SEQUENCE</scope>
    <source>
        <strain evidence="4">Hildebrandi</strain>
    </source>
</reference>
<proteinExistence type="inferred from homology"/>
<protein>
    <submittedName>
        <fullName evidence="4">GDSL/SGNH-like acyl-esterase family protein</fullName>
    </submittedName>
</protein>
<evidence type="ECO:0000313" key="5">
    <source>
        <dbReference type="Proteomes" id="UP000693970"/>
    </source>
</evidence>
<dbReference type="Proteomes" id="UP000693970">
    <property type="component" value="Unassembled WGS sequence"/>
</dbReference>
<keyword evidence="2" id="KW-0732">Signal</keyword>
<dbReference type="OrthoDB" id="44734at2759"/>
<reference evidence="4" key="2">
    <citation type="submission" date="2021-04" db="EMBL/GenBank/DDBJ databases">
        <authorList>
            <person name="Podell S."/>
        </authorList>
    </citation>
    <scope>NUCLEOTIDE SEQUENCE</scope>
    <source>
        <strain evidence="4">Hildebrandi</strain>
    </source>
</reference>
<dbReference type="InterPro" id="IPR026057">
    <property type="entry name" value="TBL_C"/>
</dbReference>
<dbReference type="EMBL" id="JAGRRH010000024">
    <property type="protein sequence ID" value="KAG7343264.1"/>
    <property type="molecule type" value="Genomic_DNA"/>
</dbReference>
<feature type="chain" id="PRO_5039949557" evidence="2">
    <location>
        <begin position="31"/>
        <end position="457"/>
    </location>
</feature>
<sequence length="457" mass="52956">MLTAAAKKNTVHRRMLFLLLAFLIVSAVGSWRNSERVSLWFRPKHVEEESKNRNIVSGTGNHGSENEYRRINQTNHHREQEPSASDLIDNYDYDYCIQHRGTRGRWYINETMGKETFYAFGPRSSKWNRLNRNDVSAVYSDNKYAWHDETVDSRGCRPIEPVNRERFCSVIQQLEMQRLFFVGDSLMHLQCNSLLSLLGYPVTDFFSLTKQKVNVTRTTIDCPDYPPIEFLFRRQNLGPNLRLTELGGRDDATRNHRQQFGPEIPFCTDGRGLNASDDGAMGHCPWMEEYVRSSKKTLLVLNQGAHFHSIETFQKSFDLFVQQFNAVAHDDDIVVFRNTAPGHKDCFSVHNKTVFFPNDMTHDIFLDRFATSLYDWNIFDDYNQLAKKSLASIQKSQSMYLNIYNMTILRPDGHSSENDCLHYMLPGPVDFWNHLLFTNLADLATASTANATGRRDW</sequence>
<name>A0A9K3KGE9_9STRA</name>